<feature type="domain" description="Homologous recombination OB-fold protein OB-fold" evidence="1">
    <location>
        <begin position="299"/>
        <end position="379"/>
    </location>
</feature>
<dbReference type="GO" id="GO:0000725">
    <property type="term" value="P:recombinational repair"/>
    <property type="evidence" value="ECO:0007669"/>
    <property type="project" value="InterPro"/>
</dbReference>
<dbReference type="Pfam" id="PF15072">
    <property type="entry name" value="HROB"/>
    <property type="match status" value="1"/>
</dbReference>
<dbReference type="PANTHER" id="PTHR14523">
    <property type="entry name" value="UNCHARACTERIZED PROTEIN C17ORF53 HOMOLOG"/>
    <property type="match status" value="1"/>
</dbReference>
<name>T2MA30_HYDVU</name>
<dbReference type="PANTHER" id="PTHR14523:SF1">
    <property type="entry name" value="HOMOLOGOUS RECOMBINATION OB-FOLD PROTEIN"/>
    <property type="match status" value="1"/>
</dbReference>
<protein>
    <submittedName>
        <fullName evidence="2">Uncharacterized protein C17orf53</fullName>
    </submittedName>
</protein>
<dbReference type="AlphaFoldDB" id="T2MA30"/>
<sequence length="597" mass="67693">FEIMQNLFSVEDEIDFSDDENFLNLQEKVISCHPIKNLFNNQNVSQIKLLNQTHPIVQTHHPSQTKVGNSTFHSNQTKFGNNVTIFIDKGVSNDNNILYKTPINEKVSKKTDSIEKLGSCEKISRLINSDSSNLDKENKHSQLKESMDKVGSSRVFFNKRLFSSPVTVSTFENTKNTKRLSNESDLLKEPSMKKVCSRKSIDCIKKTTIKTAKFPGPAGRLPKLNSISDLDALTSPNSIKVNSKTEKISHDLLNRCEDFSQTMWEECQSEFKMLFPNYSCSTISSILLDAANNKLENGKVKYVCALVTFFMQIGSSGKLVLKDPTGEINATVHKLVLDEYEAELKPGTGLLLKDVSVFSPTPKKHYVNITPTNVINVFPCVFKSTQVQLTQISEKINLLPNQSAQAVEERYLLPNQSAQAVEEKYFLHQNISPQNQKNIFVADTSIKNLNNSIVDSQYIDLNIETRTPKSSNNIKKYHFRNLNSDTSSIKTHIFNNSSDDTRNIINRTSENTHNILNKNSNNTHNIFDKTSNDARNILDRTSDNTRNVLNKTFNNTHNMLNKISDDTRCSNLNNDTQCNNLNNEDFSDFFSDDFSFD</sequence>
<dbReference type="InterPro" id="IPR028045">
    <property type="entry name" value="HROB"/>
</dbReference>
<dbReference type="OrthoDB" id="21443at2759"/>
<feature type="non-terminal residue" evidence="2">
    <location>
        <position position="1"/>
    </location>
</feature>
<reference evidence="2" key="1">
    <citation type="journal article" date="2013" name="Genome Biol. Evol.">
        <title>Punctuated emergences of genetic and phenotypic innovations in eumetazoan, bilaterian, euteleostome, and hominidae ancestors.</title>
        <authorList>
            <person name="Wenger Y."/>
            <person name="Galliot B."/>
        </authorList>
    </citation>
    <scope>NUCLEOTIDE SEQUENCE</scope>
    <source>
        <tissue evidence="2">Whole animals</tissue>
    </source>
</reference>
<proteinExistence type="evidence at transcript level"/>
<evidence type="ECO:0000259" key="1">
    <source>
        <dbReference type="Pfam" id="PF15072"/>
    </source>
</evidence>
<gene>
    <name evidence="2" type="primary">C17orf53</name>
</gene>
<accession>T2MA30</accession>
<evidence type="ECO:0000313" key="2">
    <source>
        <dbReference type="EMBL" id="CDG68807.1"/>
    </source>
</evidence>
<dbReference type="InterPro" id="IPR058570">
    <property type="entry name" value="HROB_OB"/>
</dbReference>
<organism evidence="2">
    <name type="scientific">Hydra vulgaris</name>
    <name type="common">Hydra</name>
    <name type="synonym">Hydra attenuata</name>
    <dbReference type="NCBI Taxonomy" id="6087"/>
    <lineage>
        <taxon>Eukaryota</taxon>
        <taxon>Metazoa</taxon>
        <taxon>Cnidaria</taxon>
        <taxon>Hydrozoa</taxon>
        <taxon>Hydroidolina</taxon>
        <taxon>Anthoathecata</taxon>
        <taxon>Aplanulata</taxon>
        <taxon>Hydridae</taxon>
        <taxon>Hydra</taxon>
    </lineage>
</organism>
<dbReference type="EMBL" id="HAAD01002575">
    <property type="protein sequence ID" value="CDG68807.1"/>
    <property type="molecule type" value="mRNA"/>
</dbReference>